<protein>
    <submittedName>
        <fullName evidence="1">Sigma-70 family RNA polymerase sigma factor</fullName>
    </submittedName>
</protein>
<gene>
    <name evidence="1" type="ORF">H8696_10760</name>
</gene>
<reference evidence="1" key="1">
    <citation type="submission" date="2020-08" db="EMBL/GenBank/DDBJ databases">
        <title>Genome public.</title>
        <authorList>
            <person name="Liu C."/>
            <person name="Sun Q."/>
        </authorList>
    </citation>
    <scope>NUCLEOTIDE SEQUENCE</scope>
    <source>
        <strain evidence="1">NSJ-53</strain>
    </source>
</reference>
<name>A0A926HQ41_9FIRM</name>
<sequence length="157" mass="19214">MWYRNRTYILREEVTEDGTRYFISFKDGQGISYELNVSYDFYMAFRRLELDNRKLDTWDWRHREFSEIYEETLNRRALRLPKAVDELIIEEEQTELLHKTIAALPKIQKRRFLLYHEYDLNYYQIGAMEHCTPQAVRRSVIIAREKIKAQMKNYLCA</sequence>
<dbReference type="Gene3D" id="1.10.10.10">
    <property type="entry name" value="Winged helix-like DNA-binding domain superfamily/Winged helix DNA-binding domain"/>
    <property type="match status" value="1"/>
</dbReference>
<evidence type="ECO:0000313" key="2">
    <source>
        <dbReference type="Proteomes" id="UP000623172"/>
    </source>
</evidence>
<proteinExistence type="predicted"/>
<dbReference type="InterPro" id="IPR013324">
    <property type="entry name" value="RNA_pol_sigma_r3/r4-like"/>
</dbReference>
<evidence type="ECO:0000313" key="1">
    <source>
        <dbReference type="EMBL" id="MBC8532324.1"/>
    </source>
</evidence>
<comment type="caution">
    <text evidence="1">The sequence shown here is derived from an EMBL/GenBank/DDBJ whole genome shotgun (WGS) entry which is preliminary data.</text>
</comment>
<dbReference type="InterPro" id="IPR036388">
    <property type="entry name" value="WH-like_DNA-bd_sf"/>
</dbReference>
<accession>A0A926HQ41</accession>
<dbReference type="Proteomes" id="UP000623172">
    <property type="component" value="Unassembled WGS sequence"/>
</dbReference>
<dbReference type="RefSeq" id="WP_249317442.1">
    <property type="nucleotide sequence ID" value="NZ_JACRSR010000006.1"/>
</dbReference>
<organism evidence="1 2">
    <name type="scientific">Gehongia tenuis</name>
    <dbReference type="NCBI Taxonomy" id="2763655"/>
    <lineage>
        <taxon>Bacteria</taxon>
        <taxon>Bacillati</taxon>
        <taxon>Bacillota</taxon>
        <taxon>Clostridia</taxon>
        <taxon>Christensenellales</taxon>
        <taxon>Christensenellaceae</taxon>
        <taxon>Gehongia</taxon>
    </lineage>
</organism>
<dbReference type="SUPFAM" id="SSF88659">
    <property type="entry name" value="Sigma3 and sigma4 domains of RNA polymerase sigma factors"/>
    <property type="match status" value="1"/>
</dbReference>
<dbReference type="AlphaFoldDB" id="A0A926HQ41"/>
<keyword evidence="2" id="KW-1185">Reference proteome</keyword>
<dbReference type="EMBL" id="JACRSR010000006">
    <property type="protein sequence ID" value="MBC8532324.1"/>
    <property type="molecule type" value="Genomic_DNA"/>
</dbReference>